<protein>
    <submittedName>
        <fullName evidence="2">Chemotaxis protein CheW</fullName>
    </submittedName>
</protein>
<dbReference type="Proteomes" id="UP000658720">
    <property type="component" value="Unassembled WGS sequence"/>
</dbReference>
<dbReference type="PANTHER" id="PTHR22617:SF23">
    <property type="entry name" value="CHEMOTAXIS PROTEIN CHEW"/>
    <property type="match status" value="1"/>
</dbReference>
<feature type="domain" description="CheW-like" evidence="1">
    <location>
        <begin position="9"/>
        <end position="175"/>
    </location>
</feature>
<comment type="caution">
    <text evidence="2">The sequence shown here is derived from an EMBL/GenBank/DDBJ whole genome shotgun (WGS) entry which is preliminary data.</text>
</comment>
<evidence type="ECO:0000259" key="1">
    <source>
        <dbReference type="PROSITE" id="PS50851"/>
    </source>
</evidence>
<gene>
    <name evidence="2" type="ORF">IQ217_15155</name>
</gene>
<dbReference type="PANTHER" id="PTHR22617">
    <property type="entry name" value="CHEMOTAXIS SENSOR HISTIDINE KINASE-RELATED"/>
    <property type="match status" value="1"/>
</dbReference>
<accession>A0ABR9VUZ2</accession>
<name>A0ABR9VUZ2_9SYNC</name>
<dbReference type="Pfam" id="PF01584">
    <property type="entry name" value="CheW"/>
    <property type="match status" value="1"/>
</dbReference>
<keyword evidence="3" id="KW-1185">Reference proteome</keyword>
<dbReference type="Gene3D" id="2.40.50.180">
    <property type="entry name" value="CheA-289, Domain 4"/>
    <property type="match status" value="1"/>
</dbReference>
<dbReference type="EMBL" id="JADEVV010000051">
    <property type="protein sequence ID" value="MBE9255152.1"/>
    <property type="molecule type" value="Genomic_DNA"/>
</dbReference>
<sequence length="182" mass="20141">MLGDIQVPRQQFLQFVLEPDTNLILPLFQLTEILTVPLGQITPIPHMPPWTMGVHNWRGEVLWVIDFGAFLGLTPWHLQSGSRTNYRVIILNGGVPFDLDPSGGRRSPGQRSQMLGLVVTEVKDITWCETDQIQSPPAASISSDLAPYVRGFWVSPPGVMYVVLDAQAIVGRLMATTQIAPN</sequence>
<evidence type="ECO:0000313" key="3">
    <source>
        <dbReference type="Proteomes" id="UP000658720"/>
    </source>
</evidence>
<dbReference type="SMART" id="SM00260">
    <property type="entry name" value="CheW"/>
    <property type="match status" value="1"/>
</dbReference>
<reference evidence="2 3" key="1">
    <citation type="submission" date="2020-10" db="EMBL/GenBank/DDBJ databases">
        <authorList>
            <person name="Castelo-Branco R."/>
            <person name="Eusebio N."/>
            <person name="Adriana R."/>
            <person name="Vieira A."/>
            <person name="Brugerolle De Fraissinette N."/>
            <person name="Rezende De Castro R."/>
            <person name="Schneider M.P."/>
            <person name="Vasconcelos V."/>
            <person name="Leao P.N."/>
        </authorList>
    </citation>
    <scope>NUCLEOTIDE SEQUENCE [LARGE SCALE GENOMIC DNA]</scope>
    <source>
        <strain evidence="2 3">LEGE 00031</strain>
    </source>
</reference>
<dbReference type="InterPro" id="IPR002545">
    <property type="entry name" value="CheW-lke_dom"/>
</dbReference>
<dbReference type="InterPro" id="IPR036061">
    <property type="entry name" value="CheW-like_dom_sf"/>
</dbReference>
<dbReference type="InterPro" id="IPR039315">
    <property type="entry name" value="CheW"/>
</dbReference>
<proteinExistence type="predicted"/>
<evidence type="ECO:0000313" key="2">
    <source>
        <dbReference type="EMBL" id="MBE9255152.1"/>
    </source>
</evidence>
<organism evidence="2 3">
    <name type="scientific">Synechocystis salina LEGE 00031</name>
    <dbReference type="NCBI Taxonomy" id="1828736"/>
    <lineage>
        <taxon>Bacteria</taxon>
        <taxon>Bacillati</taxon>
        <taxon>Cyanobacteriota</taxon>
        <taxon>Cyanophyceae</taxon>
        <taxon>Synechococcales</taxon>
        <taxon>Merismopediaceae</taxon>
        <taxon>Synechocystis</taxon>
    </lineage>
</organism>
<dbReference type="SUPFAM" id="SSF50341">
    <property type="entry name" value="CheW-like"/>
    <property type="match status" value="1"/>
</dbReference>
<dbReference type="PROSITE" id="PS50851">
    <property type="entry name" value="CHEW"/>
    <property type="match status" value="1"/>
</dbReference>